<dbReference type="RefSeq" id="WP_123421761.1">
    <property type="nucleotide sequence ID" value="NZ_JBLXEP010000012.1"/>
</dbReference>
<proteinExistence type="predicted"/>
<reference evidence="1 2" key="1">
    <citation type="submission" date="2018-11" db="EMBL/GenBank/DDBJ databases">
        <title>Genomic Encyclopedia of Type Strains, Phase IV (KMG-IV): sequencing the most valuable type-strain genomes for metagenomic binning, comparative biology and taxonomic classification.</title>
        <authorList>
            <person name="Goeker M."/>
        </authorList>
    </citation>
    <scope>NUCLEOTIDE SEQUENCE [LARGE SCALE GENOMIC DNA]</scope>
    <source>
        <strain evidence="1 2">DSM 21945</strain>
    </source>
</reference>
<evidence type="ECO:0000313" key="1">
    <source>
        <dbReference type="EMBL" id="ROQ24852.1"/>
    </source>
</evidence>
<dbReference type="InterPro" id="IPR038186">
    <property type="entry name" value="CHAD_dom_sf"/>
</dbReference>
<dbReference type="STRING" id="584787.GCA_001247655_01034"/>
<organism evidence="1 2">
    <name type="scientific">Gallaecimonas pentaromativorans</name>
    <dbReference type="NCBI Taxonomy" id="584787"/>
    <lineage>
        <taxon>Bacteria</taxon>
        <taxon>Pseudomonadati</taxon>
        <taxon>Pseudomonadota</taxon>
        <taxon>Gammaproteobacteria</taxon>
        <taxon>Enterobacterales</taxon>
        <taxon>Gallaecimonadaceae</taxon>
        <taxon>Gallaecimonas</taxon>
    </lineage>
</organism>
<sequence>MASKNKGLERLDPIAAELLAALDGGSVHQCRKVAKKADAWAKACRCKPLAKAAKGLKKQLGAARNRQVLHYWHQQLALAPLAEPKMPVPDPSALAAAIKKAPPLEADALLSAYSRAFCKGRAQYRACRGKHPKSEPLHRLRSTIKQLEAYSEWLGAAQTAKVLNGLGQQLGDDHDLSLIDHKIARQRRRAAHPALLAALGAFFTAYGENRGGR</sequence>
<dbReference type="Proteomes" id="UP000268033">
    <property type="component" value="Unassembled WGS sequence"/>
</dbReference>
<keyword evidence="2" id="KW-1185">Reference proteome</keyword>
<accession>A0A3N1P0R6</accession>
<name>A0A3N1P0R6_9GAMM</name>
<dbReference type="Gene3D" id="1.40.20.10">
    <property type="entry name" value="CHAD domain"/>
    <property type="match status" value="1"/>
</dbReference>
<comment type="caution">
    <text evidence="1">The sequence shown here is derived from an EMBL/GenBank/DDBJ whole genome shotgun (WGS) entry which is preliminary data.</text>
</comment>
<gene>
    <name evidence="1" type="ORF">EDC28_10699</name>
</gene>
<dbReference type="EMBL" id="RJUL01000006">
    <property type="protein sequence ID" value="ROQ24852.1"/>
    <property type="molecule type" value="Genomic_DNA"/>
</dbReference>
<protein>
    <submittedName>
        <fullName evidence="1">CHAD domain-containing protein</fullName>
    </submittedName>
</protein>
<evidence type="ECO:0000313" key="2">
    <source>
        <dbReference type="Proteomes" id="UP000268033"/>
    </source>
</evidence>
<dbReference type="AlphaFoldDB" id="A0A3N1P0R6"/>